<keyword evidence="1" id="KW-0472">Membrane</keyword>
<feature type="transmembrane region" description="Helical" evidence="1">
    <location>
        <begin position="43"/>
        <end position="66"/>
    </location>
</feature>
<accession>A0A151WX29</accession>
<evidence type="ECO:0000313" key="3">
    <source>
        <dbReference type="Proteomes" id="UP000075809"/>
    </source>
</evidence>
<protein>
    <submittedName>
        <fullName evidence="2">Uncharacterized protein</fullName>
    </submittedName>
</protein>
<organism evidence="2 3">
    <name type="scientific">Mycetomoellerius zeteki</name>
    <dbReference type="NCBI Taxonomy" id="64791"/>
    <lineage>
        <taxon>Eukaryota</taxon>
        <taxon>Metazoa</taxon>
        <taxon>Ecdysozoa</taxon>
        <taxon>Arthropoda</taxon>
        <taxon>Hexapoda</taxon>
        <taxon>Insecta</taxon>
        <taxon>Pterygota</taxon>
        <taxon>Neoptera</taxon>
        <taxon>Endopterygota</taxon>
        <taxon>Hymenoptera</taxon>
        <taxon>Apocrita</taxon>
        <taxon>Aculeata</taxon>
        <taxon>Formicoidea</taxon>
        <taxon>Formicidae</taxon>
        <taxon>Myrmicinae</taxon>
        <taxon>Mycetomoellerius</taxon>
    </lineage>
</organism>
<gene>
    <name evidence="2" type="ORF">ALC60_08458</name>
</gene>
<reference evidence="2 3" key="1">
    <citation type="submission" date="2015-09" db="EMBL/GenBank/DDBJ databases">
        <title>Trachymyrmex zeteki WGS genome.</title>
        <authorList>
            <person name="Nygaard S."/>
            <person name="Hu H."/>
            <person name="Boomsma J."/>
            <person name="Zhang G."/>
        </authorList>
    </citation>
    <scope>NUCLEOTIDE SEQUENCE [LARGE SCALE GENOMIC DNA]</scope>
    <source>
        <strain evidence="2">Tzet28-1</strain>
        <tissue evidence="2">Whole body</tissue>
    </source>
</reference>
<dbReference type="Proteomes" id="UP000075809">
    <property type="component" value="Unassembled WGS sequence"/>
</dbReference>
<dbReference type="AlphaFoldDB" id="A0A151WX29"/>
<sequence length="89" mass="10237">MKGTRYAQENVRFRERSGRITLGFWGCISSHVSGPLVRITPHIYVHVLSNVMMLYMAKTFSGISYVNFIRLRTLNYSVKSPNLNVIENV</sequence>
<name>A0A151WX29_9HYME</name>
<keyword evidence="1" id="KW-0812">Transmembrane</keyword>
<keyword evidence="3" id="KW-1185">Reference proteome</keyword>
<evidence type="ECO:0000313" key="2">
    <source>
        <dbReference type="EMBL" id="KYQ52443.1"/>
    </source>
</evidence>
<keyword evidence="1" id="KW-1133">Transmembrane helix</keyword>
<dbReference type="EMBL" id="KQ982673">
    <property type="protein sequence ID" value="KYQ52443.1"/>
    <property type="molecule type" value="Genomic_DNA"/>
</dbReference>
<feature type="transmembrane region" description="Helical" evidence="1">
    <location>
        <begin position="20"/>
        <end position="37"/>
    </location>
</feature>
<evidence type="ECO:0000256" key="1">
    <source>
        <dbReference type="SAM" id="Phobius"/>
    </source>
</evidence>
<proteinExistence type="predicted"/>